<feature type="transmembrane region" description="Helical" evidence="1">
    <location>
        <begin position="84"/>
        <end position="109"/>
    </location>
</feature>
<dbReference type="EMBL" id="WHWC01000007">
    <property type="protein sequence ID" value="KAG8379227.1"/>
    <property type="molecule type" value="Genomic_DNA"/>
</dbReference>
<protein>
    <recommendedName>
        <fullName evidence="4">Gustatory receptor</fullName>
    </recommendedName>
</protein>
<evidence type="ECO:0008006" key="4">
    <source>
        <dbReference type="Google" id="ProtNLM"/>
    </source>
</evidence>
<comment type="caution">
    <text evidence="2">The sequence shown here is derived from an EMBL/GenBank/DDBJ whole genome shotgun (WGS) entry which is preliminary data.</text>
</comment>
<organism evidence="2 3">
    <name type="scientific">Buddleja alternifolia</name>
    <dbReference type="NCBI Taxonomy" id="168488"/>
    <lineage>
        <taxon>Eukaryota</taxon>
        <taxon>Viridiplantae</taxon>
        <taxon>Streptophyta</taxon>
        <taxon>Embryophyta</taxon>
        <taxon>Tracheophyta</taxon>
        <taxon>Spermatophyta</taxon>
        <taxon>Magnoliopsida</taxon>
        <taxon>eudicotyledons</taxon>
        <taxon>Gunneridae</taxon>
        <taxon>Pentapetalae</taxon>
        <taxon>asterids</taxon>
        <taxon>lamiids</taxon>
        <taxon>Lamiales</taxon>
        <taxon>Scrophulariaceae</taxon>
        <taxon>Buddlejeae</taxon>
        <taxon>Buddleja</taxon>
    </lineage>
</organism>
<feature type="transmembrane region" description="Helical" evidence="1">
    <location>
        <begin position="265"/>
        <end position="285"/>
    </location>
</feature>
<evidence type="ECO:0000256" key="1">
    <source>
        <dbReference type="SAM" id="Phobius"/>
    </source>
</evidence>
<keyword evidence="1" id="KW-0812">Transmembrane</keyword>
<feature type="transmembrane region" description="Helical" evidence="1">
    <location>
        <begin position="169"/>
        <end position="191"/>
    </location>
</feature>
<sequence length="324" mass="35691">MAKTYTIIRTSIFTFLQNFQHFTSTPSLLAFPFAVSTLLSQSLISSSNIFPLIHARLTSLFLASGFPPSSELFAILNLKLTQTILGFLFVLPFTLSSLLISKASIIRALHNKQEKNHKFSSWIAIFNPLLVTQLCNSLVILSANATSFCIIVISFNVLDVLGLSSPKSILLLSAIGVVIYSIILANAYIICNLSLIISGTEKHGGFISILKACVLIRGRNGTALSLAVPINLAFAAIEALFQYRVVRAYNRAMAIDSSMVLEGMFIAYLYAILIVLDTIVGCLFLKSCKSDYQIDQDEIYSHQIEIQERDGKSFAKVKALEYLP</sequence>
<feature type="transmembrane region" description="Helical" evidence="1">
    <location>
        <begin position="224"/>
        <end position="245"/>
    </location>
</feature>
<keyword evidence="3" id="KW-1185">Reference proteome</keyword>
<proteinExistence type="predicted"/>
<dbReference type="PANTHER" id="PTHR33133:SF3">
    <property type="entry name" value="TRANSMEMBRANE PROTEIN"/>
    <property type="match status" value="1"/>
</dbReference>
<accession>A0AAV6XFB0</accession>
<keyword evidence="1" id="KW-1133">Transmembrane helix</keyword>
<reference evidence="2" key="1">
    <citation type="submission" date="2019-10" db="EMBL/GenBank/DDBJ databases">
        <authorList>
            <person name="Zhang R."/>
            <person name="Pan Y."/>
            <person name="Wang J."/>
            <person name="Ma R."/>
            <person name="Yu S."/>
        </authorList>
    </citation>
    <scope>NUCLEOTIDE SEQUENCE</scope>
    <source>
        <strain evidence="2">LA-IB0</strain>
        <tissue evidence="2">Leaf</tissue>
    </source>
</reference>
<evidence type="ECO:0000313" key="2">
    <source>
        <dbReference type="EMBL" id="KAG8379227.1"/>
    </source>
</evidence>
<feature type="transmembrane region" description="Helical" evidence="1">
    <location>
        <begin position="130"/>
        <end position="157"/>
    </location>
</feature>
<evidence type="ECO:0000313" key="3">
    <source>
        <dbReference type="Proteomes" id="UP000826271"/>
    </source>
</evidence>
<keyword evidence="1" id="KW-0472">Membrane</keyword>
<dbReference type="AlphaFoldDB" id="A0AAV6XFB0"/>
<gene>
    <name evidence="2" type="ORF">BUALT_Bualt07G0066600</name>
</gene>
<feature type="transmembrane region" description="Helical" evidence="1">
    <location>
        <begin position="28"/>
        <end position="50"/>
    </location>
</feature>
<dbReference type="PANTHER" id="PTHR33133">
    <property type="entry name" value="OS08G0107100 PROTEIN-RELATED"/>
    <property type="match status" value="1"/>
</dbReference>
<name>A0AAV6XFB0_9LAMI</name>
<dbReference type="Proteomes" id="UP000826271">
    <property type="component" value="Unassembled WGS sequence"/>
</dbReference>